<dbReference type="InterPro" id="IPR052354">
    <property type="entry name" value="Cell_Wall_Dynamics_Protein"/>
</dbReference>
<keyword evidence="2" id="KW-1133">Transmembrane helix</keyword>
<dbReference type="EMBL" id="AGEL01000003">
    <property type="protein sequence ID" value="EHO18233.1"/>
    <property type="molecule type" value="Genomic_DNA"/>
</dbReference>
<gene>
    <name evidence="4" type="ORF">HMPREF9623_00417</name>
</gene>
<dbReference type="Pfam" id="PF08239">
    <property type="entry name" value="SH3_3"/>
    <property type="match status" value="2"/>
</dbReference>
<name>A0AA36Y6V8_9FIRM</name>
<feature type="domain" description="SH3b" evidence="3">
    <location>
        <begin position="108"/>
        <end position="173"/>
    </location>
</feature>
<reference evidence="4 5" key="1">
    <citation type="submission" date="2011-10" db="EMBL/GenBank/DDBJ databases">
        <title>The Genome Sequence of Lachnospiraceae bacterium ACC2.</title>
        <authorList>
            <consortium name="The Broad Institute Genome Sequencing Platform"/>
            <person name="Earl A."/>
            <person name="Ward D."/>
            <person name="Feldgarden M."/>
            <person name="Gevers D."/>
            <person name="Sizova M."/>
            <person name="Hazen A."/>
            <person name="Epstein S."/>
            <person name="Young S.K."/>
            <person name="Zeng Q."/>
            <person name="Gargeya S."/>
            <person name="Fitzgerald M."/>
            <person name="Haas B."/>
            <person name="Abouelleil A."/>
            <person name="Alvarado L."/>
            <person name="Arachchi H.M."/>
            <person name="Berlin A."/>
            <person name="Brown A."/>
            <person name="Chapman S.B."/>
            <person name="Chen Z."/>
            <person name="Dunbar C."/>
            <person name="Freedman E."/>
            <person name="Gearin G."/>
            <person name="Goldberg J."/>
            <person name="Griggs A."/>
            <person name="Gujja S."/>
            <person name="Heiman D."/>
            <person name="Howarth C."/>
            <person name="Larson L."/>
            <person name="Lui A."/>
            <person name="MacDonald P.J.P."/>
            <person name="Montmayeur A."/>
            <person name="Murphy C."/>
            <person name="Neiman D."/>
            <person name="Pearson M."/>
            <person name="Priest M."/>
            <person name="Roberts A."/>
            <person name="Saif S."/>
            <person name="Shea T."/>
            <person name="Shenoy N."/>
            <person name="Sisk P."/>
            <person name="Stolte C."/>
            <person name="Sykes S."/>
            <person name="Wortman J."/>
            <person name="Nusbaum C."/>
            <person name="Birren B."/>
        </authorList>
    </citation>
    <scope>NUCLEOTIDE SEQUENCE [LARGE SCALE GENOMIC DNA]</scope>
    <source>
        <strain evidence="4 5">ACC2</strain>
    </source>
</reference>
<evidence type="ECO:0000313" key="4">
    <source>
        <dbReference type="EMBL" id="EHO18233.1"/>
    </source>
</evidence>
<feature type="compositionally biased region" description="Low complexity" evidence="1">
    <location>
        <begin position="58"/>
        <end position="82"/>
    </location>
</feature>
<dbReference type="Proteomes" id="UP000018466">
    <property type="component" value="Unassembled WGS sequence"/>
</dbReference>
<dbReference type="SMART" id="SM00287">
    <property type="entry name" value="SH3b"/>
    <property type="match status" value="2"/>
</dbReference>
<feature type="transmembrane region" description="Helical" evidence="2">
    <location>
        <begin position="12"/>
        <end position="30"/>
    </location>
</feature>
<dbReference type="AlphaFoldDB" id="A0AA36Y6V8"/>
<keyword evidence="2" id="KW-0472">Membrane</keyword>
<feature type="domain" description="SH3b" evidence="3">
    <location>
        <begin position="197"/>
        <end position="260"/>
    </location>
</feature>
<evidence type="ECO:0000256" key="1">
    <source>
        <dbReference type="SAM" id="MobiDB-lite"/>
    </source>
</evidence>
<evidence type="ECO:0000313" key="5">
    <source>
        <dbReference type="Proteomes" id="UP000018466"/>
    </source>
</evidence>
<keyword evidence="5" id="KW-1185">Reference proteome</keyword>
<feature type="region of interest" description="Disordered" evidence="1">
    <location>
        <begin position="42"/>
        <end position="82"/>
    </location>
</feature>
<dbReference type="PANTHER" id="PTHR34408:SF1">
    <property type="entry name" value="GLYCOSYL HYDROLASE FAMILY 19 DOMAIN-CONTAINING PROTEIN HI_1415"/>
    <property type="match status" value="1"/>
</dbReference>
<keyword evidence="2" id="KW-0812">Transmembrane</keyword>
<dbReference type="Gene3D" id="2.30.30.40">
    <property type="entry name" value="SH3 Domains"/>
    <property type="match status" value="2"/>
</dbReference>
<dbReference type="RefSeq" id="WP_009532251.1">
    <property type="nucleotide sequence ID" value="NZ_JH590861.1"/>
</dbReference>
<comment type="caution">
    <text evidence="4">The sequence shown here is derived from an EMBL/GenBank/DDBJ whole genome shotgun (WGS) entry which is preliminary data.</text>
</comment>
<organism evidence="4 5">
    <name type="scientific">Stomatobaculum longum</name>
    <dbReference type="NCBI Taxonomy" id="796942"/>
    <lineage>
        <taxon>Bacteria</taxon>
        <taxon>Bacillati</taxon>
        <taxon>Bacillota</taxon>
        <taxon>Clostridia</taxon>
        <taxon>Lachnospirales</taxon>
        <taxon>Lachnospiraceae</taxon>
        <taxon>Stomatobaculum</taxon>
    </lineage>
</organism>
<accession>A0AA36Y6V8</accession>
<dbReference type="InterPro" id="IPR003646">
    <property type="entry name" value="SH3-like_bac-type"/>
</dbReference>
<proteinExistence type="predicted"/>
<dbReference type="PANTHER" id="PTHR34408">
    <property type="entry name" value="FAMILY PROTEIN, PUTATIVE-RELATED"/>
    <property type="match status" value="1"/>
</dbReference>
<evidence type="ECO:0000256" key="2">
    <source>
        <dbReference type="SAM" id="Phobius"/>
    </source>
</evidence>
<feature type="compositionally biased region" description="Basic and acidic residues" evidence="1">
    <location>
        <begin position="46"/>
        <end position="57"/>
    </location>
</feature>
<dbReference type="GeneID" id="86941799"/>
<evidence type="ECO:0000259" key="3">
    <source>
        <dbReference type="SMART" id="SM00287"/>
    </source>
</evidence>
<sequence length="260" mass="27383">MAEGKGRTHIVALAAAGVVAVGIVAGVLIASQRPEKRFEAAALQTETRETETRRETETSAAETETAAMTAATAPATTAATEGAPPVTAAATAASVAVTAAATVATDYSRTMYVSHCAQSISLRESPTTAARAVKQIPFAAPVTVLETADNGFYKVIYNGTTGYSLASYLINYQPDESERLDKPVGAVETTAVPGPTYRTMFCVNCREYITLRSVPDTKGADLAHIPLGASVSYVRTADNGFYEVIYNGKRGYALAQYLSY</sequence>
<protein>
    <recommendedName>
        <fullName evidence="3">SH3b domain-containing protein</fullName>
    </recommendedName>
</protein>